<dbReference type="InterPro" id="IPR018022">
    <property type="entry name" value="IPT"/>
</dbReference>
<dbReference type="FunFam" id="1.10.20.140:FF:000001">
    <property type="entry name" value="tRNA dimethylallyltransferase"/>
    <property type="match status" value="1"/>
</dbReference>
<dbReference type="GO" id="GO:0052381">
    <property type="term" value="F:tRNA dimethylallyltransferase activity"/>
    <property type="evidence" value="ECO:0007669"/>
    <property type="project" value="UniProtKB-UniRule"/>
</dbReference>
<dbReference type="EMBL" id="CP020660">
    <property type="protein sequence ID" value="ATF09459.1"/>
    <property type="molecule type" value="Genomic_DNA"/>
</dbReference>
<evidence type="ECO:0000256" key="10">
    <source>
        <dbReference type="HAMAP-Rule" id="MF_00185"/>
    </source>
</evidence>
<evidence type="ECO:0000256" key="11">
    <source>
        <dbReference type="RuleBase" id="RU003783"/>
    </source>
</evidence>
<evidence type="ECO:0000256" key="3">
    <source>
        <dbReference type="ARBA" id="ARBA00005842"/>
    </source>
</evidence>
<comment type="function">
    <text evidence="2 10 12">Catalyzes the transfer of a dimethylallyl group onto the adenine at position 37 in tRNAs that read codons beginning with uridine, leading to the formation of N6-(dimethylallyl)adenosine (i(6)A).</text>
</comment>
<dbReference type="NCBIfam" id="TIGR00174">
    <property type="entry name" value="miaA"/>
    <property type="match status" value="1"/>
</dbReference>
<comment type="subunit">
    <text evidence="10">Monomer.</text>
</comment>
<evidence type="ECO:0000256" key="9">
    <source>
        <dbReference type="ARBA" id="ARBA00049563"/>
    </source>
</evidence>
<evidence type="ECO:0000256" key="13">
    <source>
        <dbReference type="RuleBase" id="RU003785"/>
    </source>
</evidence>
<keyword evidence="4 10" id="KW-0808">Transferase</keyword>
<dbReference type="InterPro" id="IPR039657">
    <property type="entry name" value="Dimethylallyltransferase"/>
</dbReference>
<dbReference type="GO" id="GO:0005524">
    <property type="term" value="F:ATP binding"/>
    <property type="evidence" value="ECO:0007669"/>
    <property type="project" value="UniProtKB-UniRule"/>
</dbReference>
<keyword evidence="7 10" id="KW-0067">ATP-binding</keyword>
<dbReference type="Pfam" id="PF01715">
    <property type="entry name" value="IPPT"/>
    <property type="match status" value="1"/>
</dbReference>
<comment type="cofactor">
    <cofactor evidence="1 10">
        <name>Mg(2+)</name>
        <dbReference type="ChEBI" id="CHEBI:18420"/>
    </cofactor>
</comment>
<keyword evidence="6 10" id="KW-0547">Nucleotide-binding</keyword>
<reference evidence="15" key="1">
    <citation type="submission" date="2017-04" db="EMBL/GenBank/DDBJ databases">
        <title>Genome evolution of the luminous symbionts of deep sea anglerfish.</title>
        <authorList>
            <person name="Hendry T.A."/>
        </authorList>
    </citation>
    <scope>NUCLEOTIDE SEQUENCE [LARGE SCALE GENOMIC DNA]</scope>
</reference>
<comment type="catalytic activity">
    <reaction evidence="9 10 11">
        <text>adenosine(37) in tRNA + dimethylallyl diphosphate = N(6)-dimethylallyladenosine(37) in tRNA + diphosphate</text>
        <dbReference type="Rhea" id="RHEA:26482"/>
        <dbReference type="Rhea" id="RHEA-COMP:10162"/>
        <dbReference type="Rhea" id="RHEA-COMP:10375"/>
        <dbReference type="ChEBI" id="CHEBI:33019"/>
        <dbReference type="ChEBI" id="CHEBI:57623"/>
        <dbReference type="ChEBI" id="CHEBI:74411"/>
        <dbReference type="ChEBI" id="CHEBI:74415"/>
        <dbReference type="EC" id="2.5.1.75"/>
    </reaction>
</comment>
<dbReference type="AlphaFoldDB" id="A0A291B8X3"/>
<evidence type="ECO:0000256" key="6">
    <source>
        <dbReference type="ARBA" id="ARBA00022741"/>
    </source>
</evidence>
<evidence type="ECO:0000313" key="14">
    <source>
        <dbReference type="EMBL" id="ATF09459.1"/>
    </source>
</evidence>
<proteinExistence type="inferred from homology"/>
<keyword evidence="8 10" id="KW-0460">Magnesium</keyword>
<dbReference type="KEGG" id="elux:BTN50_0954"/>
<keyword evidence="5 10" id="KW-0819">tRNA processing</keyword>
<evidence type="ECO:0000313" key="15">
    <source>
        <dbReference type="Proteomes" id="UP000218160"/>
    </source>
</evidence>
<dbReference type="Proteomes" id="UP000218160">
    <property type="component" value="Chromosome 1"/>
</dbReference>
<feature type="site" description="Interaction with substrate tRNA" evidence="10">
    <location>
        <position position="93"/>
    </location>
</feature>
<sequence length="297" mass="33762">MGPTASGKTDLAIALRQQCPVDIISVDSALIYRDMNIGTAKPTTKELALAPHRLIDIRDPSEVYSVDDFRKDGVREMAEIVARGRVPLLVGGTMFYFNALLKGLSPLPAADPVIRAEIAQEAQTNGWHTLHYELCRLDPASGIRIHPNDFQRLSRALEVFRISGKTITELTQIQSDPLPYEVHQFAIIPRERRKQHRQIKLRFQKMIDAGFEDEVRALFERGNLHSDMPSMRCIGYRQMWDYLLGRSSLGDVVYRGVYATQQLAKRQITWLKGWDQLTWLESDKALLSLQTVTKCLG</sequence>
<feature type="binding site" evidence="10">
    <location>
        <begin position="2"/>
        <end position="9"/>
    </location>
    <ligand>
        <name>ATP</name>
        <dbReference type="ChEBI" id="CHEBI:30616"/>
    </ligand>
</feature>
<dbReference type="HAMAP" id="MF_00185">
    <property type="entry name" value="IPP_trans"/>
    <property type="match status" value="1"/>
</dbReference>
<evidence type="ECO:0000256" key="4">
    <source>
        <dbReference type="ARBA" id="ARBA00022679"/>
    </source>
</evidence>
<protein>
    <recommendedName>
        <fullName evidence="10">tRNA dimethylallyltransferase</fullName>
        <ecNumber evidence="10">2.5.1.75</ecNumber>
    </recommendedName>
    <alternativeName>
        <fullName evidence="10">Dimethylallyl diphosphate:tRNA dimethylallyltransferase</fullName>
        <shortName evidence="10">DMAPP:tRNA dimethylallyltransferase</shortName>
        <shortName evidence="10">DMATase</shortName>
    </alternativeName>
    <alternativeName>
        <fullName evidence="10">Isopentenyl-diphosphate:tRNA isopentenyltransferase</fullName>
        <shortName evidence="10">IPP transferase</shortName>
        <shortName evidence="10">IPPT</shortName>
        <shortName evidence="10">IPTase</shortName>
    </alternativeName>
</protein>
<feature type="site" description="Interaction with substrate tRNA" evidence="10">
    <location>
        <position position="115"/>
    </location>
</feature>
<dbReference type="EC" id="2.5.1.75" evidence="10"/>
<feature type="region of interest" description="Interaction with substrate tRNA" evidence="10">
    <location>
        <begin position="151"/>
        <end position="155"/>
    </location>
</feature>
<dbReference type="GO" id="GO:0006400">
    <property type="term" value="P:tRNA modification"/>
    <property type="evidence" value="ECO:0007669"/>
    <property type="project" value="TreeGrafter"/>
</dbReference>
<evidence type="ECO:0000256" key="2">
    <source>
        <dbReference type="ARBA" id="ARBA00003213"/>
    </source>
</evidence>
<comment type="caution">
    <text evidence="10">Lacks conserved residue(s) required for the propagation of feature annotation.</text>
</comment>
<dbReference type="Gene3D" id="1.10.20.140">
    <property type="match status" value="1"/>
</dbReference>
<keyword evidence="15" id="KW-1185">Reference proteome</keyword>
<evidence type="ECO:0000256" key="1">
    <source>
        <dbReference type="ARBA" id="ARBA00001946"/>
    </source>
</evidence>
<feature type="region of interest" description="Interaction with substrate tRNA" evidence="10">
    <location>
        <begin position="27"/>
        <end position="30"/>
    </location>
</feature>
<evidence type="ECO:0000256" key="5">
    <source>
        <dbReference type="ARBA" id="ARBA00022694"/>
    </source>
</evidence>
<dbReference type="Gene3D" id="3.40.50.300">
    <property type="entry name" value="P-loop containing nucleotide triphosphate hydrolases"/>
    <property type="match status" value="1"/>
</dbReference>
<gene>
    <name evidence="10" type="primary">miaA</name>
    <name evidence="14" type="ORF">BTN50_0954</name>
</gene>
<name>A0A291B8X3_9GAMM</name>
<accession>A0A291B8X3</accession>
<evidence type="ECO:0000256" key="8">
    <source>
        <dbReference type="ARBA" id="ARBA00022842"/>
    </source>
</evidence>
<comment type="similarity">
    <text evidence="3 10 13">Belongs to the IPP transferase family.</text>
</comment>
<dbReference type="InterPro" id="IPR027417">
    <property type="entry name" value="P-loop_NTPase"/>
</dbReference>
<organism evidence="14 15">
    <name type="scientific">Candidatus Enterovibrio altilux</name>
    <dbReference type="NCBI Taxonomy" id="1927128"/>
    <lineage>
        <taxon>Bacteria</taxon>
        <taxon>Pseudomonadati</taxon>
        <taxon>Pseudomonadota</taxon>
        <taxon>Gammaproteobacteria</taxon>
        <taxon>Vibrionales</taxon>
        <taxon>Vibrionaceae</taxon>
        <taxon>Enterovibrio</taxon>
    </lineage>
</organism>
<dbReference type="SUPFAM" id="SSF52540">
    <property type="entry name" value="P-loop containing nucleoside triphosphate hydrolases"/>
    <property type="match status" value="1"/>
</dbReference>
<feature type="binding site" evidence="10">
    <location>
        <begin position="4"/>
        <end position="9"/>
    </location>
    <ligand>
        <name>substrate</name>
    </ligand>
</feature>
<evidence type="ECO:0000256" key="12">
    <source>
        <dbReference type="RuleBase" id="RU003784"/>
    </source>
</evidence>
<evidence type="ECO:0000256" key="7">
    <source>
        <dbReference type="ARBA" id="ARBA00022840"/>
    </source>
</evidence>
<dbReference type="PANTHER" id="PTHR11088:SF60">
    <property type="entry name" value="TRNA DIMETHYLALLYLTRANSFERASE"/>
    <property type="match status" value="1"/>
</dbReference>
<dbReference type="PANTHER" id="PTHR11088">
    <property type="entry name" value="TRNA DIMETHYLALLYLTRANSFERASE"/>
    <property type="match status" value="1"/>
</dbReference>